<keyword evidence="1" id="KW-0560">Oxidoreductase</keyword>
<dbReference type="Gene3D" id="3.50.50.60">
    <property type="entry name" value="FAD/NAD(P)-binding domain"/>
    <property type="match status" value="1"/>
</dbReference>
<name>A0A0D3KJX1_EMIH1</name>
<evidence type="ECO:0000313" key="4">
    <source>
        <dbReference type="EnsemblProtists" id="EOD36056"/>
    </source>
</evidence>
<dbReference type="InterPro" id="IPR050493">
    <property type="entry name" value="FAD-dep_Monooxygenase_BioMet"/>
</dbReference>
<reference evidence="4" key="2">
    <citation type="submission" date="2024-10" db="UniProtKB">
        <authorList>
            <consortium name="EnsemblProtists"/>
        </authorList>
    </citation>
    <scope>IDENTIFICATION</scope>
</reference>
<evidence type="ECO:0000256" key="1">
    <source>
        <dbReference type="ARBA" id="ARBA00023002"/>
    </source>
</evidence>
<protein>
    <recommendedName>
        <fullName evidence="3">FAD-binding domain-containing protein</fullName>
    </recommendedName>
</protein>
<proteinExistence type="predicted"/>
<dbReference type="GO" id="GO:0004497">
    <property type="term" value="F:monooxygenase activity"/>
    <property type="evidence" value="ECO:0007669"/>
    <property type="project" value="UniProtKB-KW"/>
</dbReference>
<dbReference type="PANTHER" id="PTHR13789:SF309">
    <property type="entry name" value="PUTATIVE (AFU_ORTHOLOGUE AFUA_6G14510)-RELATED"/>
    <property type="match status" value="1"/>
</dbReference>
<keyword evidence="2" id="KW-0503">Monooxygenase</keyword>
<evidence type="ECO:0000313" key="5">
    <source>
        <dbReference type="Proteomes" id="UP000013827"/>
    </source>
</evidence>
<dbReference type="Proteomes" id="UP000013827">
    <property type="component" value="Unassembled WGS sequence"/>
</dbReference>
<sequence length="424" mass="45184">MLPRCLPPNNSSSIGPSLELAATISPEILSTLVAGTAALSVPTATPRPTADVGVIGAGPAGLVLAHVLRERGHSVRIFERRDSFRPVGAAVFMHPFALNSLRAVSPTLEKQLLDVCTTIHTLSFTTLAEDAPSFRLDTLGDAKRVLGAPFVAVRFWDMLRALRVGLPDELFCFGHQLERYEQHGDADGVTLYFADAAQPPRTVRYLIDAGGIRSATRAQLLGDERIPRLRATFSVLPAERVAAAHEAVGGASTPGELGFVAGDNLSVVTMGLSDGGVMWSQTDLAADPTAQLYHDGSDAELRADLGAKYAKSNGWPSGVRALVEATTPADVIESTVAELPVAWRWGDGHVTLLGDAAHAQLPALGLGVSTAFGDVEELVAQLDRHGLSQKALRWYERCRMPTCAALQLMSRSMYGLNKISANTH</sequence>
<dbReference type="PaxDb" id="2903-EOD36056"/>
<dbReference type="KEGG" id="ehx:EMIHUDRAFT_226914"/>
<dbReference type="InterPro" id="IPR036188">
    <property type="entry name" value="FAD/NAD-bd_sf"/>
</dbReference>
<dbReference type="Pfam" id="PF01494">
    <property type="entry name" value="FAD_binding_3"/>
    <property type="match status" value="2"/>
</dbReference>
<dbReference type="STRING" id="2903.R1FKE3"/>
<reference evidence="5" key="1">
    <citation type="journal article" date="2013" name="Nature">
        <title>Pan genome of the phytoplankton Emiliania underpins its global distribution.</title>
        <authorList>
            <person name="Read B.A."/>
            <person name="Kegel J."/>
            <person name="Klute M.J."/>
            <person name="Kuo A."/>
            <person name="Lefebvre S.C."/>
            <person name="Maumus F."/>
            <person name="Mayer C."/>
            <person name="Miller J."/>
            <person name="Monier A."/>
            <person name="Salamov A."/>
            <person name="Young J."/>
            <person name="Aguilar M."/>
            <person name="Claverie J.M."/>
            <person name="Frickenhaus S."/>
            <person name="Gonzalez K."/>
            <person name="Herman E.K."/>
            <person name="Lin Y.C."/>
            <person name="Napier J."/>
            <person name="Ogata H."/>
            <person name="Sarno A.F."/>
            <person name="Shmutz J."/>
            <person name="Schroeder D."/>
            <person name="de Vargas C."/>
            <person name="Verret F."/>
            <person name="von Dassow P."/>
            <person name="Valentin K."/>
            <person name="Van de Peer Y."/>
            <person name="Wheeler G."/>
            <person name="Dacks J.B."/>
            <person name="Delwiche C.F."/>
            <person name="Dyhrman S.T."/>
            <person name="Glockner G."/>
            <person name="John U."/>
            <person name="Richards T."/>
            <person name="Worden A.Z."/>
            <person name="Zhang X."/>
            <person name="Grigoriev I.V."/>
            <person name="Allen A.E."/>
            <person name="Bidle K."/>
            <person name="Borodovsky M."/>
            <person name="Bowler C."/>
            <person name="Brownlee C."/>
            <person name="Cock J.M."/>
            <person name="Elias M."/>
            <person name="Gladyshev V.N."/>
            <person name="Groth M."/>
            <person name="Guda C."/>
            <person name="Hadaegh A."/>
            <person name="Iglesias-Rodriguez M.D."/>
            <person name="Jenkins J."/>
            <person name="Jones B.M."/>
            <person name="Lawson T."/>
            <person name="Leese F."/>
            <person name="Lindquist E."/>
            <person name="Lobanov A."/>
            <person name="Lomsadze A."/>
            <person name="Malik S.B."/>
            <person name="Marsh M.E."/>
            <person name="Mackinder L."/>
            <person name="Mock T."/>
            <person name="Mueller-Roeber B."/>
            <person name="Pagarete A."/>
            <person name="Parker M."/>
            <person name="Probert I."/>
            <person name="Quesneville H."/>
            <person name="Raines C."/>
            <person name="Rensing S.A."/>
            <person name="Riano-Pachon D.M."/>
            <person name="Richier S."/>
            <person name="Rokitta S."/>
            <person name="Shiraiwa Y."/>
            <person name="Soanes D.M."/>
            <person name="van der Giezen M."/>
            <person name="Wahlund T.M."/>
            <person name="Williams B."/>
            <person name="Wilson W."/>
            <person name="Wolfe G."/>
            <person name="Wurch L.L."/>
        </authorList>
    </citation>
    <scope>NUCLEOTIDE SEQUENCE</scope>
</reference>
<dbReference type="InterPro" id="IPR002938">
    <property type="entry name" value="FAD-bd"/>
</dbReference>
<dbReference type="SUPFAM" id="SSF51905">
    <property type="entry name" value="FAD/NAD(P)-binding domain"/>
    <property type="match status" value="1"/>
</dbReference>
<dbReference type="EnsemblProtists" id="EOD36056">
    <property type="protein sequence ID" value="EOD36056"/>
    <property type="gene ID" value="EMIHUDRAFT_226914"/>
</dbReference>
<keyword evidence="5" id="KW-1185">Reference proteome</keyword>
<dbReference type="GO" id="GO:0071949">
    <property type="term" value="F:FAD binding"/>
    <property type="evidence" value="ECO:0007669"/>
    <property type="project" value="InterPro"/>
</dbReference>
<dbReference type="eggNOG" id="KOG2614">
    <property type="taxonomic scope" value="Eukaryota"/>
</dbReference>
<evidence type="ECO:0000259" key="3">
    <source>
        <dbReference type="Pfam" id="PF01494"/>
    </source>
</evidence>
<dbReference type="GeneID" id="17281327"/>
<evidence type="ECO:0000256" key="2">
    <source>
        <dbReference type="ARBA" id="ARBA00023033"/>
    </source>
</evidence>
<feature type="domain" description="FAD-binding" evidence="3">
    <location>
        <begin position="50"/>
        <end position="220"/>
    </location>
</feature>
<dbReference type="PRINTS" id="PR00420">
    <property type="entry name" value="RNGMNOXGNASE"/>
</dbReference>
<dbReference type="HOGENOM" id="CLU_009665_19_5_1"/>
<organism evidence="4 5">
    <name type="scientific">Emiliania huxleyi (strain CCMP1516)</name>
    <dbReference type="NCBI Taxonomy" id="280463"/>
    <lineage>
        <taxon>Eukaryota</taxon>
        <taxon>Haptista</taxon>
        <taxon>Haptophyta</taxon>
        <taxon>Prymnesiophyceae</taxon>
        <taxon>Isochrysidales</taxon>
        <taxon>Noelaerhabdaceae</taxon>
        <taxon>Emiliania</taxon>
    </lineage>
</organism>
<dbReference type="PANTHER" id="PTHR13789">
    <property type="entry name" value="MONOOXYGENASE"/>
    <property type="match status" value="1"/>
</dbReference>
<dbReference type="RefSeq" id="XP_005788485.1">
    <property type="nucleotide sequence ID" value="XM_005788428.1"/>
</dbReference>
<feature type="domain" description="FAD-binding" evidence="3">
    <location>
        <begin position="340"/>
        <end position="384"/>
    </location>
</feature>
<accession>A0A0D3KJX1</accession>
<dbReference type="AlphaFoldDB" id="A0A0D3KJX1"/>